<dbReference type="RefSeq" id="WP_143024303.1">
    <property type="nucleotide sequence ID" value="NZ_FNCO01000002.1"/>
</dbReference>
<dbReference type="EMBL" id="FNCO01000002">
    <property type="protein sequence ID" value="SDG58893.1"/>
    <property type="molecule type" value="Genomic_DNA"/>
</dbReference>
<gene>
    <name evidence="1" type="ORF">SAMN05216605_102496</name>
</gene>
<reference evidence="2" key="1">
    <citation type="submission" date="2016-10" db="EMBL/GenBank/DDBJ databases">
        <authorList>
            <person name="Varghese N."/>
            <person name="Submissions S."/>
        </authorList>
    </citation>
    <scope>NUCLEOTIDE SEQUENCE [LARGE SCALE GENOMIC DNA]</scope>
    <source>
        <strain evidence="2">ATCC 700689</strain>
    </source>
</reference>
<evidence type="ECO:0008006" key="3">
    <source>
        <dbReference type="Google" id="ProtNLM"/>
    </source>
</evidence>
<organism evidence="1 2">
    <name type="scientific">Pseudomonas abietaniphila</name>
    <dbReference type="NCBI Taxonomy" id="89065"/>
    <lineage>
        <taxon>Bacteria</taxon>
        <taxon>Pseudomonadati</taxon>
        <taxon>Pseudomonadota</taxon>
        <taxon>Gammaproteobacteria</taxon>
        <taxon>Pseudomonadales</taxon>
        <taxon>Pseudomonadaceae</taxon>
        <taxon>Pseudomonas</taxon>
    </lineage>
</organism>
<dbReference type="OrthoDB" id="9115345at2"/>
<dbReference type="AlphaFoldDB" id="A0A1G7VGN3"/>
<sequence length="440" mass="50893">MSRSVYFQRGAYPYESMFGILFNISSIYNASLEDTFKHVSGRSLNFPEDLLYFEKVPGSLPKARLSSLAQHVPSAYRVFGFSAEEKRLRYCEDCLCLGYHSVFFCLPQVKFCLVHDKPLAELCESCQREIPKRVMPVGVCEECGFQWLRPTEQLKFRADGKLVRMLAAIGGKQKAWFEFITERARGGQNFFMMLDQVDDYFGTPSLQALVTRFELFPFAEKTEARPTRMLHCIRWNFISEPDSDVGWMAACEQLVRVHLKNHDYCLGRYANYLRCWDGYELDEEVCLLSVTYFLVRLRLSSLSLQHGRSSKLDDLSFSYVRMLEQSFSGFRFVPVELVFVYYLKLMFHINSYLQEGYVVHIAMQPWRGVFYDLAARSVGVNNVGETFLAIVPLSERSCIQALSGELGLNTEQYRLKRIEENYFTLSRGDASDEKLVSVLI</sequence>
<protein>
    <recommendedName>
        <fullName evidence="3">TniQ protein</fullName>
    </recommendedName>
</protein>
<evidence type="ECO:0000313" key="2">
    <source>
        <dbReference type="Proteomes" id="UP000182894"/>
    </source>
</evidence>
<proteinExistence type="predicted"/>
<dbReference type="STRING" id="89065.SAMN05216605_102496"/>
<evidence type="ECO:0000313" key="1">
    <source>
        <dbReference type="EMBL" id="SDG58893.1"/>
    </source>
</evidence>
<name>A0A1G7VGN3_9PSED</name>
<dbReference type="Proteomes" id="UP000182894">
    <property type="component" value="Unassembled WGS sequence"/>
</dbReference>
<accession>A0A1G7VGN3</accession>
<keyword evidence="2" id="KW-1185">Reference proteome</keyword>